<evidence type="ECO:0000313" key="2">
    <source>
        <dbReference type="EMBL" id="KAH7436091.1"/>
    </source>
</evidence>
<organism evidence="2 3">
    <name type="scientific">Ceratopteris richardii</name>
    <name type="common">Triangle waterfern</name>
    <dbReference type="NCBI Taxonomy" id="49495"/>
    <lineage>
        <taxon>Eukaryota</taxon>
        <taxon>Viridiplantae</taxon>
        <taxon>Streptophyta</taxon>
        <taxon>Embryophyta</taxon>
        <taxon>Tracheophyta</taxon>
        <taxon>Polypodiopsida</taxon>
        <taxon>Polypodiidae</taxon>
        <taxon>Polypodiales</taxon>
        <taxon>Pteridineae</taxon>
        <taxon>Pteridaceae</taxon>
        <taxon>Parkerioideae</taxon>
        <taxon>Ceratopteris</taxon>
    </lineage>
</organism>
<reference evidence="2" key="1">
    <citation type="submission" date="2021-08" db="EMBL/GenBank/DDBJ databases">
        <title>WGS assembly of Ceratopteris richardii.</title>
        <authorList>
            <person name="Marchant D.B."/>
            <person name="Chen G."/>
            <person name="Jenkins J."/>
            <person name="Shu S."/>
            <person name="Leebens-Mack J."/>
            <person name="Grimwood J."/>
            <person name="Schmutz J."/>
            <person name="Soltis P."/>
            <person name="Soltis D."/>
            <person name="Chen Z.-H."/>
        </authorList>
    </citation>
    <scope>NUCLEOTIDE SEQUENCE</scope>
    <source>
        <strain evidence="2">Whitten #5841</strain>
        <tissue evidence="2">Leaf</tissue>
    </source>
</reference>
<proteinExistence type="predicted"/>
<comment type="caution">
    <text evidence="2">The sequence shown here is derived from an EMBL/GenBank/DDBJ whole genome shotgun (WGS) entry which is preliminary data.</text>
</comment>
<sequence>MPQLKDAIPKQIRFTSHSSSFTGRYSGSCVFYLYMQVDQSATLSSLSVDGGVSPIAVSFFALDHDVQLSLCPSVAVLIPLPCCCFVGIYLVLIFEVVDLCLSAASISTFSYSLEMIAQKDQILLLIY</sequence>
<keyword evidence="1" id="KW-0472">Membrane</keyword>
<evidence type="ECO:0000313" key="3">
    <source>
        <dbReference type="Proteomes" id="UP000825935"/>
    </source>
</evidence>
<gene>
    <name evidence="2" type="ORF">KP509_05G001900</name>
</gene>
<keyword evidence="1" id="KW-0812">Transmembrane</keyword>
<keyword evidence="1" id="KW-1133">Transmembrane helix</keyword>
<feature type="transmembrane region" description="Helical" evidence="1">
    <location>
        <begin position="41"/>
        <end position="62"/>
    </location>
</feature>
<protein>
    <submittedName>
        <fullName evidence="2">Uncharacterized protein</fullName>
    </submittedName>
</protein>
<dbReference type="AlphaFoldDB" id="A0A8T2UIV5"/>
<name>A0A8T2UIV5_CERRI</name>
<dbReference type="Proteomes" id="UP000825935">
    <property type="component" value="Chromosome 5"/>
</dbReference>
<dbReference type="EMBL" id="CM035410">
    <property type="protein sequence ID" value="KAH7436091.1"/>
    <property type="molecule type" value="Genomic_DNA"/>
</dbReference>
<evidence type="ECO:0000256" key="1">
    <source>
        <dbReference type="SAM" id="Phobius"/>
    </source>
</evidence>
<feature type="transmembrane region" description="Helical" evidence="1">
    <location>
        <begin position="74"/>
        <end position="94"/>
    </location>
</feature>
<accession>A0A8T2UIV5</accession>
<keyword evidence="3" id="KW-1185">Reference proteome</keyword>